<reference evidence="1" key="1">
    <citation type="submission" date="2020-07" db="EMBL/GenBank/DDBJ databases">
        <title>Genome sequence and genetic diversity analysis of an under-domesticated orphan crop, white fonio (Digitaria exilis).</title>
        <authorList>
            <person name="Bennetzen J.L."/>
            <person name="Chen S."/>
            <person name="Ma X."/>
            <person name="Wang X."/>
            <person name="Yssel A.E.J."/>
            <person name="Chaluvadi S.R."/>
            <person name="Johnson M."/>
            <person name="Gangashetty P."/>
            <person name="Hamidou F."/>
            <person name="Sanogo M.D."/>
            <person name="Zwaenepoel A."/>
            <person name="Wallace J."/>
            <person name="Van De Peer Y."/>
            <person name="Van Deynze A."/>
        </authorList>
    </citation>
    <scope>NUCLEOTIDE SEQUENCE</scope>
    <source>
        <tissue evidence="1">Leaves</tissue>
    </source>
</reference>
<evidence type="ECO:0000313" key="2">
    <source>
        <dbReference type="Proteomes" id="UP000636709"/>
    </source>
</evidence>
<dbReference type="EMBL" id="JACEFO010000160">
    <property type="protein sequence ID" value="KAF8779666.1"/>
    <property type="molecule type" value="Genomic_DNA"/>
</dbReference>
<accession>A0A835FX64</accession>
<comment type="caution">
    <text evidence="1">The sequence shown here is derived from an EMBL/GenBank/DDBJ whole genome shotgun (WGS) entry which is preliminary data.</text>
</comment>
<dbReference type="AlphaFoldDB" id="A0A835FX64"/>
<organism evidence="1 2">
    <name type="scientific">Digitaria exilis</name>
    <dbReference type="NCBI Taxonomy" id="1010633"/>
    <lineage>
        <taxon>Eukaryota</taxon>
        <taxon>Viridiplantae</taxon>
        <taxon>Streptophyta</taxon>
        <taxon>Embryophyta</taxon>
        <taxon>Tracheophyta</taxon>
        <taxon>Spermatophyta</taxon>
        <taxon>Magnoliopsida</taxon>
        <taxon>Liliopsida</taxon>
        <taxon>Poales</taxon>
        <taxon>Poaceae</taxon>
        <taxon>PACMAD clade</taxon>
        <taxon>Panicoideae</taxon>
        <taxon>Panicodae</taxon>
        <taxon>Paniceae</taxon>
        <taxon>Anthephorinae</taxon>
        <taxon>Digitaria</taxon>
    </lineage>
</organism>
<evidence type="ECO:0000313" key="1">
    <source>
        <dbReference type="EMBL" id="KAF8779666.1"/>
    </source>
</evidence>
<sequence>MPSAGCWSKDQENTNCVRRVTRQQTCVRHYRSSDSISNTRISRYI</sequence>
<proteinExistence type="predicted"/>
<name>A0A835FX64_9POAL</name>
<gene>
    <name evidence="1" type="ORF">HU200_002416</name>
</gene>
<keyword evidence="2" id="KW-1185">Reference proteome</keyword>
<dbReference type="Proteomes" id="UP000636709">
    <property type="component" value="Unassembled WGS sequence"/>
</dbReference>
<protein>
    <submittedName>
        <fullName evidence="1">Uncharacterized protein</fullName>
    </submittedName>
</protein>